<dbReference type="InterPro" id="IPR050126">
    <property type="entry name" value="Ap4A_hydrolase"/>
</dbReference>
<dbReference type="Proteomes" id="UP001597040">
    <property type="component" value="Unassembled WGS sequence"/>
</dbReference>
<dbReference type="Gene3D" id="3.60.21.10">
    <property type="match status" value="1"/>
</dbReference>
<dbReference type="SUPFAM" id="SSF56300">
    <property type="entry name" value="Metallo-dependent phosphatases"/>
    <property type="match status" value="1"/>
</dbReference>
<organism evidence="2 3">
    <name type="scientific">Virgibacillus byunsanensis</name>
    <dbReference type="NCBI Taxonomy" id="570945"/>
    <lineage>
        <taxon>Bacteria</taxon>
        <taxon>Bacillati</taxon>
        <taxon>Bacillota</taxon>
        <taxon>Bacilli</taxon>
        <taxon>Bacillales</taxon>
        <taxon>Bacillaceae</taxon>
        <taxon>Virgibacillus</taxon>
    </lineage>
</organism>
<proteinExistence type="predicted"/>
<dbReference type="PANTHER" id="PTHR42850:SF4">
    <property type="entry name" value="ZINC-DEPENDENT ENDOPOLYPHOSPHATASE"/>
    <property type="match status" value="1"/>
</dbReference>
<keyword evidence="3" id="KW-1185">Reference proteome</keyword>
<evidence type="ECO:0000313" key="2">
    <source>
        <dbReference type="EMBL" id="MFD1038255.1"/>
    </source>
</evidence>
<name>A0ABW3LK02_9BACI</name>
<dbReference type="RefSeq" id="WP_390361060.1">
    <property type="nucleotide sequence ID" value="NZ_JBHTKJ010000016.1"/>
</dbReference>
<reference evidence="3" key="1">
    <citation type="journal article" date="2019" name="Int. J. Syst. Evol. Microbiol.">
        <title>The Global Catalogue of Microorganisms (GCM) 10K type strain sequencing project: providing services to taxonomists for standard genome sequencing and annotation.</title>
        <authorList>
            <consortium name="The Broad Institute Genomics Platform"/>
            <consortium name="The Broad Institute Genome Sequencing Center for Infectious Disease"/>
            <person name="Wu L."/>
            <person name="Ma J."/>
        </authorList>
    </citation>
    <scope>NUCLEOTIDE SEQUENCE [LARGE SCALE GENOMIC DNA]</scope>
    <source>
        <strain evidence="3">CCUG 56754</strain>
    </source>
</reference>
<dbReference type="PANTHER" id="PTHR42850">
    <property type="entry name" value="METALLOPHOSPHOESTERASE"/>
    <property type="match status" value="1"/>
</dbReference>
<dbReference type="InterPro" id="IPR029052">
    <property type="entry name" value="Metallo-depent_PP-like"/>
</dbReference>
<evidence type="ECO:0000313" key="3">
    <source>
        <dbReference type="Proteomes" id="UP001597040"/>
    </source>
</evidence>
<feature type="domain" description="Calcineurin-like phosphoesterase" evidence="1">
    <location>
        <begin position="1"/>
        <end position="75"/>
    </location>
</feature>
<dbReference type="Pfam" id="PF00149">
    <property type="entry name" value="Metallophos"/>
    <property type="match status" value="1"/>
</dbReference>
<sequence>MRTFFVSDIHGNFAAFNTLLNYVKFSPSTDHLVIGGDMINRGPKSAQVLQWARYYMEKYPETIHVIAGNHEEMMVWFVNDFLEMRRNGIR</sequence>
<gene>
    <name evidence="2" type="ORF">ACFQ3N_07505</name>
</gene>
<dbReference type="EMBL" id="JBHTKJ010000016">
    <property type="protein sequence ID" value="MFD1038255.1"/>
    <property type="molecule type" value="Genomic_DNA"/>
</dbReference>
<comment type="caution">
    <text evidence="2">The sequence shown here is derived from an EMBL/GenBank/DDBJ whole genome shotgun (WGS) entry which is preliminary data.</text>
</comment>
<evidence type="ECO:0000259" key="1">
    <source>
        <dbReference type="Pfam" id="PF00149"/>
    </source>
</evidence>
<protein>
    <submittedName>
        <fullName evidence="2">Metallophosphoesterase</fullName>
    </submittedName>
</protein>
<accession>A0ABW3LK02</accession>
<dbReference type="InterPro" id="IPR004843">
    <property type="entry name" value="Calcineurin-like_PHP"/>
</dbReference>